<evidence type="ECO:0000256" key="5">
    <source>
        <dbReference type="ARBA" id="ARBA00022723"/>
    </source>
</evidence>
<dbReference type="HAMAP" id="MF_01987">
    <property type="entry name" value="Ribokinase"/>
    <property type="match status" value="1"/>
</dbReference>
<evidence type="ECO:0000313" key="14">
    <source>
        <dbReference type="EMBL" id="SNT26810.1"/>
    </source>
</evidence>
<feature type="binding site" evidence="12">
    <location>
        <begin position="237"/>
        <end position="238"/>
    </location>
    <ligand>
        <name>ATP</name>
        <dbReference type="ChEBI" id="CHEBI:30616"/>
    </ligand>
</feature>
<feature type="binding site" evidence="12">
    <location>
        <position position="270"/>
    </location>
    <ligand>
        <name>K(+)</name>
        <dbReference type="ChEBI" id="CHEBI:29103"/>
    </ligand>
</feature>
<comment type="activity regulation">
    <text evidence="12">Activated by a monovalent cation that binds near, but not in, the active site. The most likely occupant of the site in vivo is potassium. Ion binding induces a conformational change that may alter substrate affinity.</text>
</comment>
<evidence type="ECO:0000256" key="2">
    <source>
        <dbReference type="ARBA" id="ARBA00012035"/>
    </source>
</evidence>
<keyword evidence="15" id="KW-1185">Reference proteome</keyword>
<dbReference type="Proteomes" id="UP000198426">
    <property type="component" value="Unassembled WGS sequence"/>
</dbReference>
<evidence type="ECO:0000256" key="9">
    <source>
        <dbReference type="ARBA" id="ARBA00022842"/>
    </source>
</evidence>
<dbReference type="PRINTS" id="PR00990">
    <property type="entry name" value="RIBOKINASE"/>
</dbReference>
<evidence type="ECO:0000256" key="8">
    <source>
        <dbReference type="ARBA" id="ARBA00022840"/>
    </source>
</evidence>
<dbReference type="OrthoDB" id="9792663at2"/>
<feature type="binding site" evidence="12">
    <location>
        <position position="238"/>
    </location>
    <ligand>
        <name>substrate</name>
    </ligand>
</feature>
<keyword evidence="12" id="KW-0963">Cytoplasm</keyword>
<evidence type="ECO:0000313" key="15">
    <source>
        <dbReference type="Proteomes" id="UP000198426"/>
    </source>
</evidence>
<dbReference type="PROSITE" id="PS00583">
    <property type="entry name" value="PFKB_KINASES_1"/>
    <property type="match status" value="1"/>
</dbReference>
<feature type="binding site" evidence="12">
    <location>
        <position position="232"/>
    </location>
    <ligand>
        <name>K(+)</name>
        <dbReference type="ChEBI" id="CHEBI:29103"/>
    </ligand>
</feature>
<keyword evidence="6 12" id="KW-0547">Nucleotide-binding</keyword>
<feature type="active site" description="Proton acceptor" evidence="12">
    <location>
        <position position="238"/>
    </location>
</feature>
<feature type="binding site" evidence="12">
    <location>
        <position position="275"/>
    </location>
    <ligand>
        <name>K(+)</name>
        <dbReference type="ChEBI" id="CHEBI:29103"/>
    </ligand>
</feature>
<feature type="binding site" evidence="12">
    <location>
        <position position="234"/>
    </location>
    <ligand>
        <name>K(+)</name>
        <dbReference type="ChEBI" id="CHEBI:29103"/>
    </ligand>
</feature>
<evidence type="ECO:0000256" key="11">
    <source>
        <dbReference type="ARBA" id="ARBA00023277"/>
    </source>
</evidence>
<keyword evidence="4 12" id="KW-0808">Transferase</keyword>
<dbReference type="UniPathway" id="UPA00916">
    <property type="reaction ID" value="UER00889"/>
</dbReference>
<feature type="binding site" evidence="12">
    <location>
        <position position="182"/>
    </location>
    <ligand>
        <name>ATP</name>
        <dbReference type="ChEBI" id="CHEBI:30616"/>
    </ligand>
</feature>
<keyword evidence="11 12" id="KW-0119">Carbohydrate metabolism</keyword>
<dbReference type="InterPro" id="IPR029056">
    <property type="entry name" value="Ribokinase-like"/>
</dbReference>
<sequence length="292" mass="29792">MKAFVIGNVALDETLSIVDFPRPGASIFGAALSHDLGGKGANQAIAMARTGLACRFSGAVGRDGRGQEIARRLEAEALEARLIEIDGTATDFSIILMAEQGENAVITTREAAAAMTPEMARGALDGAQAGDLLVMQGNLGAKTTRAALAEARARGVRTALNPSPLQPYFADLWPLVDSAFVNEGEAEALGGVEAILAAGVTDVVLTLGGQGAALIRQDGRIDVPAEPCTVVDTTGAGDCFMAVALASAALRGCPLDARALGHAARAAAHAVARAGTVSAFPDRAEMARFLAT</sequence>
<dbReference type="GO" id="GO:0005737">
    <property type="term" value="C:cytoplasm"/>
    <property type="evidence" value="ECO:0007669"/>
    <property type="project" value="UniProtKB-SubCell"/>
</dbReference>
<keyword evidence="10 12" id="KW-0630">Potassium</keyword>
<dbReference type="InterPro" id="IPR011611">
    <property type="entry name" value="PfkB_dom"/>
</dbReference>
<comment type="similarity">
    <text evidence="1">Belongs to the carbohydrate kinase pfkB family.</text>
</comment>
<evidence type="ECO:0000259" key="13">
    <source>
        <dbReference type="Pfam" id="PF00294"/>
    </source>
</evidence>
<feature type="binding site" evidence="12">
    <location>
        <begin position="206"/>
        <end position="211"/>
    </location>
    <ligand>
        <name>ATP</name>
        <dbReference type="ChEBI" id="CHEBI:30616"/>
    </ligand>
</feature>
<keyword evidence="5 12" id="KW-0479">Metal-binding</keyword>
<accession>A0A239L946</accession>
<dbReference type="InterPro" id="IPR002173">
    <property type="entry name" value="Carboh/pur_kinase_PfkB_CS"/>
</dbReference>
<dbReference type="GO" id="GO:0019303">
    <property type="term" value="P:D-ribose catabolic process"/>
    <property type="evidence" value="ECO:0007669"/>
    <property type="project" value="UniProtKB-UniRule"/>
</dbReference>
<name>A0A239L946_9RHOB</name>
<evidence type="ECO:0000256" key="4">
    <source>
        <dbReference type="ARBA" id="ARBA00022679"/>
    </source>
</evidence>
<evidence type="ECO:0000256" key="1">
    <source>
        <dbReference type="ARBA" id="ARBA00005380"/>
    </source>
</evidence>
<feature type="binding site" evidence="12">
    <location>
        <begin position="10"/>
        <end position="12"/>
    </location>
    <ligand>
        <name>substrate</name>
    </ligand>
</feature>
<dbReference type="SUPFAM" id="SSF53613">
    <property type="entry name" value="Ribokinase-like"/>
    <property type="match status" value="1"/>
</dbReference>
<dbReference type="PANTHER" id="PTHR10584:SF166">
    <property type="entry name" value="RIBOKINASE"/>
    <property type="match status" value="1"/>
</dbReference>
<reference evidence="14 15" key="1">
    <citation type="submission" date="2017-06" db="EMBL/GenBank/DDBJ databases">
        <authorList>
            <person name="Kim H.J."/>
            <person name="Triplett B.A."/>
        </authorList>
    </citation>
    <scope>NUCLEOTIDE SEQUENCE [LARGE SCALE GENOMIC DNA]</scope>
    <source>
        <strain evidence="14 15">DSM 29339</strain>
    </source>
</reference>
<comment type="function">
    <text evidence="12">Catalyzes the phosphorylation of ribose at O-5 in a reaction requiring ATP and magnesium. The resulting D-ribose-5-phosphate can then be used either for sythesis of nucleotides, histidine, and tryptophan, or as a component of the pentose phosphate pathway.</text>
</comment>
<dbReference type="AlphaFoldDB" id="A0A239L946"/>
<keyword evidence="7 12" id="KW-0418">Kinase</keyword>
<comment type="similarity">
    <text evidence="12">Belongs to the carbohydrate kinase PfkB family. Ribokinase subfamily.</text>
</comment>
<feature type="domain" description="Carbohydrate kinase PfkB" evidence="13">
    <location>
        <begin position="28"/>
        <end position="281"/>
    </location>
</feature>
<organism evidence="14 15">
    <name type="scientific">Tropicimonas sediminicola</name>
    <dbReference type="NCBI Taxonomy" id="1031541"/>
    <lineage>
        <taxon>Bacteria</taxon>
        <taxon>Pseudomonadati</taxon>
        <taxon>Pseudomonadota</taxon>
        <taxon>Alphaproteobacteria</taxon>
        <taxon>Rhodobacterales</taxon>
        <taxon>Roseobacteraceae</taxon>
        <taxon>Tropicimonas</taxon>
    </lineage>
</organism>
<proteinExistence type="inferred from homology"/>
<evidence type="ECO:0000256" key="12">
    <source>
        <dbReference type="HAMAP-Rule" id="MF_01987"/>
    </source>
</evidence>
<evidence type="ECO:0000256" key="3">
    <source>
        <dbReference type="ARBA" id="ARBA00016943"/>
    </source>
</evidence>
<dbReference type="InterPro" id="IPR002139">
    <property type="entry name" value="Ribo/fructo_kinase"/>
</dbReference>
<dbReference type="PANTHER" id="PTHR10584">
    <property type="entry name" value="SUGAR KINASE"/>
    <property type="match status" value="1"/>
</dbReference>
<dbReference type="EMBL" id="FZOY01000009">
    <property type="protein sequence ID" value="SNT26810.1"/>
    <property type="molecule type" value="Genomic_DNA"/>
</dbReference>
<gene>
    <name evidence="12" type="primary">rbsK</name>
    <name evidence="14" type="ORF">SAMN05421757_10942</name>
</gene>
<keyword evidence="9 12" id="KW-0460">Magnesium</keyword>
<dbReference type="GO" id="GO:0005524">
    <property type="term" value="F:ATP binding"/>
    <property type="evidence" value="ECO:0007669"/>
    <property type="project" value="UniProtKB-UniRule"/>
</dbReference>
<dbReference type="EC" id="2.7.1.15" evidence="2 12"/>
<comment type="caution">
    <text evidence="12">Lacks conserved residue(s) required for the propagation of feature annotation.</text>
</comment>
<evidence type="ECO:0000256" key="7">
    <source>
        <dbReference type="ARBA" id="ARBA00022777"/>
    </source>
</evidence>
<comment type="cofactor">
    <cofactor evidence="12">
        <name>Mg(2+)</name>
        <dbReference type="ChEBI" id="CHEBI:18420"/>
    </cofactor>
    <text evidence="12">Requires a divalent cation, most likely magnesium in vivo, as an electrophilic catalyst to aid phosphoryl group transfer. It is the chelate of the metal and the nucleotide that is the actual substrate.</text>
</comment>
<comment type="subcellular location">
    <subcellularLocation>
        <location evidence="12">Cytoplasm</location>
    </subcellularLocation>
</comment>
<dbReference type="Gene3D" id="3.40.1190.20">
    <property type="match status" value="1"/>
</dbReference>
<keyword evidence="8 12" id="KW-0067">ATP-binding</keyword>
<dbReference type="InterPro" id="IPR011877">
    <property type="entry name" value="Ribokinase"/>
</dbReference>
<dbReference type="GO" id="GO:0004747">
    <property type="term" value="F:ribokinase activity"/>
    <property type="evidence" value="ECO:0007669"/>
    <property type="project" value="UniProtKB-UniRule"/>
</dbReference>
<evidence type="ECO:0000256" key="10">
    <source>
        <dbReference type="ARBA" id="ARBA00022958"/>
    </source>
</evidence>
<dbReference type="Pfam" id="PF00294">
    <property type="entry name" value="PfkB"/>
    <property type="match status" value="1"/>
</dbReference>
<feature type="binding site" evidence="12">
    <location>
        <position position="273"/>
    </location>
    <ligand>
        <name>K(+)</name>
        <dbReference type="ChEBI" id="CHEBI:29103"/>
    </ligand>
</feature>
<dbReference type="RefSeq" id="WP_089234797.1">
    <property type="nucleotide sequence ID" value="NZ_FZOY01000009.1"/>
</dbReference>
<protein>
    <recommendedName>
        <fullName evidence="3 12">Ribokinase</fullName>
        <shortName evidence="12">RK</shortName>
        <ecNumber evidence="2 12">2.7.1.15</ecNumber>
    </recommendedName>
</protein>
<comment type="pathway">
    <text evidence="12">Carbohydrate metabolism; D-ribose degradation; D-ribose 5-phosphate from beta-D-ribopyranose: step 2/2.</text>
</comment>
<comment type="catalytic activity">
    <reaction evidence="12">
        <text>D-ribose + ATP = D-ribose 5-phosphate + ADP + H(+)</text>
        <dbReference type="Rhea" id="RHEA:13697"/>
        <dbReference type="ChEBI" id="CHEBI:15378"/>
        <dbReference type="ChEBI" id="CHEBI:30616"/>
        <dbReference type="ChEBI" id="CHEBI:47013"/>
        <dbReference type="ChEBI" id="CHEBI:78346"/>
        <dbReference type="ChEBI" id="CHEBI:456216"/>
        <dbReference type="EC" id="2.7.1.15"/>
    </reaction>
</comment>
<feature type="binding site" evidence="12">
    <location>
        <begin position="38"/>
        <end position="42"/>
    </location>
    <ligand>
        <name>substrate</name>
    </ligand>
</feature>
<dbReference type="GO" id="GO:0046872">
    <property type="term" value="F:metal ion binding"/>
    <property type="evidence" value="ECO:0007669"/>
    <property type="project" value="UniProtKB-KW"/>
</dbReference>
<comment type="subunit">
    <text evidence="12">Homodimer.</text>
</comment>
<evidence type="ECO:0000256" key="6">
    <source>
        <dbReference type="ARBA" id="ARBA00022741"/>
    </source>
</evidence>